<sequence>MSSPTVAMEAWDPYEKEKKRGETMQISILAFNVTIDRTNQTLQDQLLQSVKLHNMAPYYRDLCTHFGYTMDNELFNQMKTVNDEVIKEKTDRIDEMKKNGSEDDILDLLLSLAHYYYEIGDIKNAVGTYKKCLDYKMSSNMKMDIWMFILDSYLFNQNIKEYADTLRTVQKMVEDSGDWDHRNRLNIYSGVYAMISKDFAKVADLYTKAIPTFTSFSVFSLNDLVKYAVISAIMCLPRSAIKKYLVEVSDVEIALLEMPVLQRLLRSFDECLYHEFFQSLLQLEGILKKDPYVRPHAAFVIGVLRLRAYQHCTLQSMAESFGVSTEFINSELAHFISDGQIHAKIDRMNNTVEMQSVTSLNSLYDQILVNGTLLMNRVQTVAKKLDV</sequence>
<evidence type="ECO:0000313" key="3">
    <source>
        <dbReference type="Proteomes" id="UP000078348"/>
    </source>
</evidence>
<dbReference type="AlphaFoldDB" id="A0A196SEQ0"/>
<dbReference type="STRING" id="478820.A0A196SEQ0"/>
<dbReference type="SUPFAM" id="SSF48452">
    <property type="entry name" value="TPR-like"/>
    <property type="match status" value="1"/>
</dbReference>
<dbReference type="InterPro" id="IPR019585">
    <property type="entry name" value="Rpn7/CSN1"/>
</dbReference>
<keyword evidence="2" id="KW-0647">Proteasome</keyword>
<protein>
    <submittedName>
        <fullName evidence="2">26S proteasome non-ATPase regulatory subunit 6</fullName>
    </submittedName>
</protein>
<keyword evidence="3" id="KW-1185">Reference proteome</keyword>
<dbReference type="GO" id="GO:0043161">
    <property type="term" value="P:proteasome-mediated ubiquitin-dependent protein catabolic process"/>
    <property type="evidence" value="ECO:0007669"/>
    <property type="project" value="TreeGrafter"/>
</dbReference>
<dbReference type="SUPFAM" id="SSF46785">
    <property type="entry name" value="Winged helix' DNA-binding domain"/>
    <property type="match status" value="1"/>
</dbReference>
<evidence type="ECO:0000313" key="2">
    <source>
        <dbReference type="EMBL" id="OAO14464.1"/>
    </source>
</evidence>
<dbReference type="SMART" id="SM00088">
    <property type="entry name" value="PINT"/>
    <property type="match status" value="1"/>
</dbReference>
<accession>A0A196SEQ0</accession>
<dbReference type="Gene3D" id="1.25.40.570">
    <property type="match status" value="1"/>
</dbReference>
<dbReference type="Proteomes" id="UP000078348">
    <property type="component" value="Unassembled WGS sequence"/>
</dbReference>
<dbReference type="Pfam" id="PF01399">
    <property type="entry name" value="PCI"/>
    <property type="match status" value="1"/>
</dbReference>
<name>A0A196SEQ0_BLAHN</name>
<dbReference type="EMBL" id="LXWW01000238">
    <property type="protein sequence ID" value="OAO14464.1"/>
    <property type="molecule type" value="Genomic_DNA"/>
</dbReference>
<dbReference type="InterPro" id="IPR011990">
    <property type="entry name" value="TPR-like_helical_dom_sf"/>
</dbReference>
<proteinExistence type="predicted"/>
<gene>
    <name evidence="2" type="ORF">AV274_3767</name>
</gene>
<dbReference type="OrthoDB" id="1452at2759"/>
<dbReference type="InterPro" id="IPR036390">
    <property type="entry name" value="WH_DNA-bd_sf"/>
</dbReference>
<reference evidence="2 3" key="1">
    <citation type="submission" date="2016-05" db="EMBL/GenBank/DDBJ databases">
        <title>Nuclear genome of Blastocystis sp. subtype 1 NandII.</title>
        <authorList>
            <person name="Gentekaki E."/>
            <person name="Curtis B."/>
            <person name="Stairs C."/>
            <person name="Eme L."/>
            <person name="Herman E."/>
            <person name="Klimes V."/>
            <person name="Arias M.C."/>
            <person name="Elias M."/>
            <person name="Hilliou F."/>
            <person name="Klute M."/>
            <person name="Malik S.-B."/>
            <person name="Pightling A."/>
            <person name="Rachubinski R."/>
            <person name="Salas D."/>
            <person name="Schlacht A."/>
            <person name="Suga H."/>
            <person name="Archibald J."/>
            <person name="Ball S.G."/>
            <person name="Clark G."/>
            <person name="Dacks J."/>
            <person name="Van Der Giezen M."/>
            <person name="Tsaousis A."/>
            <person name="Roger A."/>
        </authorList>
    </citation>
    <scope>NUCLEOTIDE SEQUENCE [LARGE SCALE GENOMIC DNA]</scope>
    <source>
        <strain evidence="3">ATCC 50177 / NandII</strain>
    </source>
</reference>
<dbReference type="PANTHER" id="PTHR14145">
    <property type="entry name" value="26S PROTESOME SUBUNIT 6"/>
    <property type="match status" value="1"/>
</dbReference>
<comment type="caution">
    <text evidence="2">The sequence shown here is derived from an EMBL/GenBank/DDBJ whole genome shotgun (WGS) entry which is preliminary data.</text>
</comment>
<dbReference type="InterPro" id="IPR000717">
    <property type="entry name" value="PCI_dom"/>
</dbReference>
<dbReference type="PANTHER" id="PTHR14145:SF1">
    <property type="entry name" value="26S PROTEASOME NON-ATPASE REGULATORY SUBUNIT 6"/>
    <property type="match status" value="1"/>
</dbReference>
<dbReference type="Pfam" id="PF10602">
    <property type="entry name" value="RPN7"/>
    <property type="match status" value="1"/>
</dbReference>
<dbReference type="GO" id="GO:0000502">
    <property type="term" value="C:proteasome complex"/>
    <property type="evidence" value="ECO:0007669"/>
    <property type="project" value="UniProtKB-KW"/>
</dbReference>
<evidence type="ECO:0000259" key="1">
    <source>
        <dbReference type="SMART" id="SM00088"/>
    </source>
</evidence>
<dbReference type="InterPro" id="IPR045135">
    <property type="entry name" value="Rpn7_N"/>
</dbReference>
<feature type="domain" description="PCI" evidence="1">
    <location>
        <begin position="295"/>
        <end position="371"/>
    </location>
</feature>
<organism evidence="2 3">
    <name type="scientific">Blastocystis sp. subtype 1 (strain ATCC 50177 / NandII)</name>
    <dbReference type="NCBI Taxonomy" id="478820"/>
    <lineage>
        <taxon>Eukaryota</taxon>
        <taxon>Sar</taxon>
        <taxon>Stramenopiles</taxon>
        <taxon>Bigyra</taxon>
        <taxon>Opalozoa</taxon>
        <taxon>Opalinata</taxon>
        <taxon>Blastocystidae</taxon>
        <taxon>Blastocystis</taxon>
    </lineage>
</organism>